<feature type="transmembrane region" description="Helical" evidence="1">
    <location>
        <begin position="6"/>
        <end position="24"/>
    </location>
</feature>
<protein>
    <submittedName>
        <fullName evidence="2">Uncharacterized protein</fullName>
    </submittedName>
</protein>
<dbReference type="RefSeq" id="WP_151514023.1">
    <property type="nucleotide sequence ID" value="NZ_VYUA01000077.1"/>
</dbReference>
<organism evidence="2 3">
    <name type="scientific">Streptomyces arboris</name>
    <dbReference type="NCBI Taxonomy" id="2600619"/>
    <lineage>
        <taxon>Bacteria</taxon>
        <taxon>Bacillati</taxon>
        <taxon>Actinomycetota</taxon>
        <taxon>Actinomycetes</taxon>
        <taxon>Kitasatosporales</taxon>
        <taxon>Streptomycetaceae</taxon>
        <taxon>Streptomyces</taxon>
    </lineage>
</organism>
<keyword evidence="1" id="KW-0812">Transmembrane</keyword>
<evidence type="ECO:0000313" key="3">
    <source>
        <dbReference type="Proteomes" id="UP000326907"/>
    </source>
</evidence>
<dbReference type="Proteomes" id="UP000326907">
    <property type="component" value="Unassembled WGS sequence"/>
</dbReference>
<keyword evidence="1" id="KW-1133">Transmembrane helix</keyword>
<evidence type="ECO:0000256" key="1">
    <source>
        <dbReference type="SAM" id="Phobius"/>
    </source>
</evidence>
<dbReference type="EMBL" id="VYUA01000077">
    <property type="protein sequence ID" value="KAB2587713.1"/>
    <property type="molecule type" value="Genomic_DNA"/>
</dbReference>
<name>A0A5N5ECR4_9ACTN</name>
<gene>
    <name evidence="2" type="ORF">F5983_36350</name>
</gene>
<evidence type="ECO:0000313" key="2">
    <source>
        <dbReference type="EMBL" id="KAB2587713.1"/>
    </source>
</evidence>
<reference evidence="2 3" key="1">
    <citation type="submission" date="2019-09" db="EMBL/GenBank/DDBJ databases">
        <authorList>
            <person name="Liu P."/>
        </authorList>
    </citation>
    <scope>NUCLEOTIDE SEQUENCE [LARGE SCALE GENOMIC DNA]</scope>
    <source>
        <strain evidence="2 3">TRM68085</strain>
    </source>
</reference>
<dbReference type="AlphaFoldDB" id="A0A5N5ECR4"/>
<accession>A0A5N5ECR4</accession>
<keyword evidence="1" id="KW-0472">Membrane</keyword>
<sequence>MDDVLLNAVPGAAGAVVLLFLGAWENDRRTRRTEDRRQAAVDRDALEAQADEVVAAVLAVQIAGNTHDHLYGGWKARRGFIGRALLGAGAAFAGSRQRGLMAPMAFSHALYTEADRWDRESEASAAALAAPLARLGQAVAPLMRRQEPGLAAAVDEVFAAVAEDFGNEDRITRALAAFNDALRPALAPPASPRRWRSLRRGSS</sequence>
<comment type="caution">
    <text evidence="2">The sequence shown here is derived from an EMBL/GenBank/DDBJ whole genome shotgun (WGS) entry which is preliminary data.</text>
</comment>
<proteinExistence type="predicted"/>
<keyword evidence="3" id="KW-1185">Reference proteome</keyword>